<evidence type="ECO:0000313" key="9">
    <source>
        <dbReference type="EMBL" id="GEM09212.1"/>
    </source>
</evidence>
<protein>
    <submittedName>
        <fullName evidence="9">Nucleolar GTP-binding protein</fullName>
    </submittedName>
</protein>
<proteinExistence type="predicted"/>
<dbReference type="Pfam" id="PF17835">
    <property type="entry name" value="NOG1_N"/>
    <property type="match status" value="1"/>
</dbReference>
<feature type="compositionally biased region" description="Basic and acidic residues" evidence="7">
    <location>
        <begin position="635"/>
        <end position="644"/>
    </location>
</feature>
<gene>
    <name evidence="9" type="ORF">Rt10032_c07g3229</name>
</gene>
<comment type="subcellular location">
    <subcellularLocation>
        <location evidence="2">Nucleus</location>
        <location evidence="2">Nucleolus</location>
    </subcellularLocation>
</comment>
<feature type="compositionally biased region" description="Basic and acidic residues" evidence="7">
    <location>
        <begin position="991"/>
        <end position="1009"/>
    </location>
</feature>
<evidence type="ECO:0000256" key="6">
    <source>
        <dbReference type="ARBA" id="ARBA00023242"/>
    </source>
</evidence>
<dbReference type="Gene3D" id="1.20.120.1190">
    <property type="match status" value="1"/>
</dbReference>
<dbReference type="InterPro" id="IPR006073">
    <property type="entry name" value="GTP-bd"/>
</dbReference>
<evidence type="ECO:0000313" key="10">
    <source>
        <dbReference type="Proteomes" id="UP000321518"/>
    </source>
</evidence>
<dbReference type="CDD" id="cd01897">
    <property type="entry name" value="NOG"/>
    <property type="match status" value="1"/>
</dbReference>
<dbReference type="InterPro" id="IPR012973">
    <property type="entry name" value="NOG_C"/>
</dbReference>
<feature type="compositionally biased region" description="Pro residues" evidence="7">
    <location>
        <begin position="951"/>
        <end position="969"/>
    </location>
</feature>
<keyword evidence="3" id="KW-0690">Ribosome biogenesis</keyword>
<dbReference type="Proteomes" id="UP000321518">
    <property type="component" value="Unassembled WGS sequence"/>
</dbReference>
<feature type="compositionally biased region" description="Polar residues" evidence="7">
    <location>
        <begin position="929"/>
        <end position="938"/>
    </location>
</feature>
<dbReference type="Pfam" id="PF06858">
    <property type="entry name" value="NOG1"/>
    <property type="match status" value="1"/>
</dbReference>
<dbReference type="Pfam" id="PF08155">
    <property type="entry name" value="NOGCT"/>
    <property type="match status" value="1"/>
</dbReference>
<dbReference type="PRINTS" id="PR00326">
    <property type="entry name" value="GTP1OBG"/>
</dbReference>
<comment type="caution">
    <text evidence="9">The sequence shown here is derived from an EMBL/GenBank/DDBJ whole genome shotgun (WGS) entry which is preliminary data.</text>
</comment>
<reference evidence="9 10" key="1">
    <citation type="submission" date="2019-07" db="EMBL/GenBank/DDBJ databases">
        <title>Rhodotorula toruloides NBRC10032 genome sequencing.</title>
        <authorList>
            <person name="Shida Y."/>
            <person name="Takaku H."/>
            <person name="Ogasawara W."/>
            <person name="Mori K."/>
        </authorList>
    </citation>
    <scope>NUCLEOTIDE SEQUENCE [LARGE SCALE GENOMIC DNA]</scope>
    <source>
        <strain evidence="9 10">NBRC10032</strain>
    </source>
</reference>
<accession>A0A511KFS3</accession>
<evidence type="ECO:0000256" key="5">
    <source>
        <dbReference type="ARBA" id="ARBA00023134"/>
    </source>
</evidence>
<evidence type="ECO:0000256" key="1">
    <source>
        <dbReference type="ARBA" id="ARBA00002889"/>
    </source>
</evidence>
<evidence type="ECO:0000256" key="2">
    <source>
        <dbReference type="ARBA" id="ARBA00004604"/>
    </source>
</evidence>
<dbReference type="PROSITE" id="PS51710">
    <property type="entry name" value="G_OBG"/>
    <property type="match status" value="1"/>
</dbReference>
<feature type="region of interest" description="Disordered" evidence="7">
    <location>
        <begin position="786"/>
        <end position="833"/>
    </location>
</feature>
<keyword evidence="5" id="KW-0342">GTP-binding</keyword>
<feature type="compositionally biased region" description="Gly residues" evidence="7">
    <location>
        <begin position="790"/>
        <end position="800"/>
    </location>
</feature>
<dbReference type="PANTHER" id="PTHR45759">
    <property type="entry name" value="NUCLEOLAR GTP-BINDING PROTEIN 1"/>
    <property type="match status" value="1"/>
</dbReference>
<keyword evidence="6" id="KW-0539">Nucleus</keyword>
<evidence type="ECO:0000259" key="8">
    <source>
        <dbReference type="PROSITE" id="PS51710"/>
    </source>
</evidence>
<name>A0A511KFS3_RHOTO</name>
<dbReference type="InterPro" id="IPR041623">
    <property type="entry name" value="NOG1_N"/>
</dbReference>
<feature type="compositionally biased region" description="Low complexity" evidence="7">
    <location>
        <begin position="941"/>
        <end position="950"/>
    </location>
</feature>
<evidence type="ECO:0000256" key="3">
    <source>
        <dbReference type="ARBA" id="ARBA00022517"/>
    </source>
</evidence>
<dbReference type="FunFam" id="3.40.50.300:FF:000496">
    <property type="entry name" value="Nucleolar GTP-binding protein 1"/>
    <property type="match status" value="1"/>
</dbReference>
<dbReference type="Gene3D" id="3.40.50.300">
    <property type="entry name" value="P-loop containing nucleotide triphosphate hydrolases"/>
    <property type="match status" value="1"/>
</dbReference>
<feature type="domain" description="OBG-type G" evidence="8">
    <location>
        <begin position="163"/>
        <end position="335"/>
    </location>
</feature>
<keyword evidence="4" id="KW-0547">Nucleotide-binding</keyword>
<evidence type="ECO:0000256" key="4">
    <source>
        <dbReference type="ARBA" id="ARBA00022741"/>
    </source>
</evidence>
<sequence>MSGTINKAIAPFLDVVLSKTQRKTPTVIRSGFKISRIRSFYMRKVKFTQASFEERLDQILTEFPVMDNLHPFLNSLLNVLYDKNHYKLALGQLNTARHLIVQVGKDYCRLIKFGDSLYRCKQLKKAALGRMATIMKRQKDPLAFLEQVRQHMSRLPQIDPTTRTLLICGYPNVGKSSFVNKVTRADVDVQPYAFTTKSLFVGHMDYKYLRWQVIDTPGVLDHPLEEMNTIEMQSITALAHLRACVLYFMDLSEQCGFTVEAQCKLYQSIKPLFANKPTFIVINKIDIVRPEDLDPERRAMLDAILAEDQVSLLSLSCVSEEGIMDVRNSACDALLAHRVEAKEKTRRVENVANRVRVAVPVPRDGVERKAFIPDAVKSRKTYDKSDPERRRLERDIEEENGGAGVHSVDLKKNYMLKNDEWKYDIIPEIQDGKNVADFIDPDILAKLDELEEEEERLEKAGFYDSESEVDSDEEAIRTAASTIRDKKALIRLKNADKHKLQNRPIIPRKEQSRTLSEMTEKLKEAGYDASSLEERALLLAKAKGLVGRKRGADSDDEMDQDESFADEGDDAEMDVDGDAQASKKRRTSSSGSIVAKGKRVPGSNRQLVGLKDDEQDKKAKRLRSLAQRAPNRLARAGEGDRHETAAIPKWLFSGKRKAGKTNRSSDRPLLMPNSPAAAPIPPARPPDVYEDDSAARWESIRQRWLTPRRRANDEDNDGDGGEEGQVGSRIRRPRDAVFQQRIHTLEQMLRVSNAAATAPGGTAGPGVVRAPPPPILSVPSSAFLSVQEDGGSGVGSSGGSKGKEKAVQDDEEDEPDGGMAIRDTGASGAHGDPVHELKKVSEVAPSIFLAFKQGRPLKEPLPLSLVTSLLFRSWFLDGTIPSNYVPEPDPPIPAHRHYLNGPTNSAPTSAFTTPLLRPTPPQRTPSLLATLSQQNSRAVTPLPTSPSSSEQPPPIAGSPIPPAASPPEKPSIQPLQSSANLDGMGMSSESGKLKLDALRGSRWRTEREIASGSDVI</sequence>
<dbReference type="InterPro" id="IPR027417">
    <property type="entry name" value="P-loop_NTPase"/>
</dbReference>
<feature type="region of interest" description="Disordered" evidence="7">
    <location>
        <begin position="893"/>
        <end position="1016"/>
    </location>
</feature>
<feature type="compositionally biased region" description="Polar residues" evidence="7">
    <location>
        <begin position="901"/>
        <end position="911"/>
    </location>
</feature>
<evidence type="ECO:0000256" key="7">
    <source>
        <dbReference type="SAM" id="MobiDB-lite"/>
    </source>
</evidence>
<dbReference type="InterPro" id="IPR031167">
    <property type="entry name" value="G_OBG"/>
</dbReference>
<comment type="function">
    <text evidence="1">Involved in the biogenesis of the 60S ribosomal subunit.</text>
</comment>
<organism evidence="9 10">
    <name type="scientific">Rhodotorula toruloides</name>
    <name type="common">Yeast</name>
    <name type="synonym">Rhodosporidium toruloides</name>
    <dbReference type="NCBI Taxonomy" id="5286"/>
    <lineage>
        <taxon>Eukaryota</taxon>
        <taxon>Fungi</taxon>
        <taxon>Dikarya</taxon>
        <taxon>Basidiomycota</taxon>
        <taxon>Pucciniomycotina</taxon>
        <taxon>Microbotryomycetes</taxon>
        <taxon>Sporidiobolales</taxon>
        <taxon>Sporidiobolaceae</taxon>
        <taxon>Rhodotorula</taxon>
    </lineage>
</organism>
<dbReference type="GO" id="GO:0042254">
    <property type="term" value="P:ribosome biogenesis"/>
    <property type="evidence" value="ECO:0007669"/>
    <property type="project" value="UniProtKB-KW"/>
</dbReference>
<dbReference type="EMBL" id="BJWK01000007">
    <property type="protein sequence ID" value="GEM09212.1"/>
    <property type="molecule type" value="Genomic_DNA"/>
</dbReference>
<dbReference type="OrthoDB" id="415015at2759"/>
<dbReference type="GO" id="GO:0005525">
    <property type="term" value="F:GTP binding"/>
    <property type="evidence" value="ECO:0007669"/>
    <property type="project" value="UniProtKB-KW"/>
</dbReference>
<dbReference type="InterPro" id="IPR010674">
    <property type="entry name" value="NOG1_Rossman_fold_dom"/>
</dbReference>
<dbReference type="GO" id="GO:0005730">
    <property type="term" value="C:nucleolus"/>
    <property type="evidence" value="ECO:0007669"/>
    <property type="project" value="UniProtKB-SubCell"/>
</dbReference>
<dbReference type="SUPFAM" id="SSF52540">
    <property type="entry name" value="P-loop containing nucleoside triphosphate hydrolases"/>
    <property type="match status" value="1"/>
</dbReference>
<feature type="region of interest" description="Disordered" evidence="7">
    <location>
        <begin position="545"/>
        <end position="737"/>
    </location>
</feature>
<feature type="compositionally biased region" description="Acidic residues" evidence="7">
    <location>
        <begin position="554"/>
        <end position="577"/>
    </location>
</feature>
<dbReference type="AlphaFoldDB" id="A0A511KFS3"/>